<dbReference type="Gene3D" id="1.10.260.40">
    <property type="entry name" value="lambda repressor-like DNA-binding domains"/>
    <property type="match status" value="1"/>
</dbReference>
<gene>
    <name evidence="2" type="ORF">GCM10023171_24830</name>
</gene>
<evidence type="ECO:0000313" key="3">
    <source>
        <dbReference type="Proteomes" id="UP001500731"/>
    </source>
</evidence>
<dbReference type="Pfam" id="PF13560">
    <property type="entry name" value="HTH_31"/>
    <property type="match status" value="1"/>
</dbReference>
<sequence>MQAVIASPADLGRLVRYTRDSHGITQRELAARLDVSQRWLSELESGKGKQINDRYFAVLAALGIRLTATVTDD</sequence>
<dbReference type="SMART" id="SM00530">
    <property type="entry name" value="HTH_XRE"/>
    <property type="match status" value="1"/>
</dbReference>
<dbReference type="EMBL" id="BAABGP010000017">
    <property type="protein sequence ID" value="GAA4487307.1"/>
    <property type="molecule type" value="Genomic_DNA"/>
</dbReference>
<evidence type="ECO:0000313" key="2">
    <source>
        <dbReference type="EMBL" id="GAA4487307.1"/>
    </source>
</evidence>
<dbReference type="InterPro" id="IPR010982">
    <property type="entry name" value="Lambda_DNA-bd_dom_sf"/>
</dbReference>
<accession>A0ABP8PJ82</accession>
<organism evidence="2 3">
    <name type="scientific">Microbacterium panaciterrae</name>
    <dbReference type="NCBI Taxonomy" id="985759"/>
    <lineage>
        <taxon>Bacteria</taxon>
        <taxon>Bacillati</taxon>
        <taxon>Actinomycetota</taxon>
        <taxon>Actinomycetes</taxon>
        <taxon>Micrococcales</taxon>
        <taxon>Microbacteriaceae</taxon>
        <taxon>Microbacterium</taxon>
    </lineage>
</organism>
<dbReference type="Proteomes" id="UP001500731">
    <property type="component" value="Unassembled WGS sequence"/>
</dbReference>
<name>A0ABP8PJ82_9MICO</name>
<feature type="domain" description="HTH cro/C1-type" evidence="1">
    <location>
        <begin position="15"/>
        <end position="69"/>
    </location>
</feature>
<proteinExistence type="predicted"/>
<dbReference type="CDD" id="cd00093">
    <property type="entry name" value="HTH_XRE"/>
    <property type="match status" value="1"/>
</dbReference>
<dbReference type="InterPro" id="IPR001387">
    <property type="entry name" value="Cro/C1-type_HTH"/>
</dbReference>
<keyword evidence="3" id="KW-1185">Reference proteome</keyword>
<protein>
    <recommendedName>
        <fullName evidence="1">HTH cro/C1-type domain-containing protein</fullName>
    </recommendedName>
</protein>
<comment type="caution">
    <text evidence="2">The sequence shown here is derived from an EMBL/GenBank/DDBJ whole genome shotgun (WGS) entry which is preliminary data.</text>
</comment>
<dbReference type="SUPFAM" id="SSF47413">
    <property type="entry name" value="lambda repressor-like DNA-binding domains"/>
    <property type="match status" value="1"/>
</dbReference>
<evidence type="ECO:0000259" key="1">
    <source>
        <dbReference type="PROSITE" id="PS50943"/>
    </source>
</evidence>
<dbReference type="RefSeq" id="WP_345187397.1">
    <property type="nucleotide sequence ID" value="NZ_BAABGP010000017.1"/>
</dbReference>
<dbReference type="PROSITE" id="PS50943">
    <property type="entry name" value="HTH_CROC1"/>
    <property type="match status" value="1"/>
</dbReference>
<reference evidence="3" key="1">
    <citation type="journal article" date="2019" name="Int. J. Syst. Evol. Microbiol.">
        <title>The Global Catalogue of Microorganisms (GCM) 10K type strain sequencing project: providing services to taxonomists for standard genome sequencing and annotation.</title>
        <authorList>
            <consortium name="The Broad Institute Genomics Platform"/>
            <consortium name="The Broad Institute Genome Sequencing Center for Infectious Disease"/>
            <person name="Wu L."/>
            <person name="Ma J."/>
        </authorList>
    </citation>
    <scope>NUCLEOTIDE SEQUENCE [LARGE SCALE GENOMIC DNA]</scope>
    <source>
        <strain evidence="3">JCM 17839</strain>
    </source>
</reference>